<dbReference type="Pfam" id="PF00919">
    <property type="entry name" value="UPF0004"/>
    <property type="match status" value="1"/>
</dbReference>
<organism evidence="2">
    <name type="scientific">marine metagenome</name>
    <dbReference type="NCBI Taxonomy" id="408172"/>
    <lineage>
        <taxon>unclassified sequences</taxon>
        <taxon>metagenomes</taxon>
        <taxon>ecological metagenomes</taxon>
    </lineage>
</organism>
<sequence length="50" mass="5212">MGEGTYHLVTLGCPKNQVDSDKLEGVLVADGFSSVDRASDADLIVVNTCA</sequence>
<feature type="non-terminal residue" evidence="2">
    <location>
        <position position="50"/>
    </location>
</feature>
<dbReference type="PANTHER" id="PTHR43837">
    <property type="entry name" value="RIBOSOMAL PROTEIN S12 METHYLTHIOTRANSFERASE RIMO"/>
    <property type="match status" value="1"/>
</dbReference>
<dbReference type="InterPro" id="IPR005840">
    <property type="entry name" value="Ribosomal_uS12_MeSTrfase_RimO"/>
</dbReference>
<accession>A0A382K3P8</accession>
<evidence type="ECO:0000259" key="1">
    <source>
        <dbReference type="PROSITE" id="PS51449"/>
    </source>
</evidence>
<dbReference type="AlphaFoldDB" id="A0A382K3P8"/>
<name>A0A382K3P8_9ZZZZ</name>
<dbReference type="GO" id="GO:0046872">
    <property type="term" value="F:metal ion binding"/>
    <property type="evidence" value="ECO:0007669"/>
    <property type="project" value="UniProtKB-KW"/>
</dbReference>
<dbReference type="InterPro" id="IPR013848">
    <property type="entry name" value="Methylthiotransferase_N"/>
</dbReference>
<dbReference type="GO" id="GO:0035599">
    <property type="term" value="F:aspartic acid methylthiotransferase activity"/>
    <property type="evidence" value="ECO:0007669"/>
    <property type="project" value="TreeGrafter"/>
</dbReference>
<protein>
    <recommendedName>
        <fullName evidence="1">MTTase N-terminal domain-containing protein</fullName>
    </recommendedName>
</protein>
<dbReference type="GO" id="GO:0051539">
    <property type="term" value="F:4 iron, 4 sulfur cluster binding"/>
    <property type="evidence" value="ECO:0007669"/>
    <property type="project" value="UniProtKB-KW"/>
</dbReference>
<evidence type="ECO:0000313" key="2">
    <source>
        <dbReference type="EMBL" id="SVC18445.1"/>
    </source>
</evidence>
<gene>
    <name evidence="2" type="ORF">METZ01_LOCUS271299</name>
</gene>
<dbReference type="PANTHER" id="PTHR43837:SF1">
    <property type="entry name" value="RIBOSOMAL PROTEIN US12 METHYLTHIOTRANSFERASE RIMO"/>
    <property type="match status" value="1"/>
</dbReference>
<dbReference type="PROSITE" id="PS51449">
    <property type="entry name" value="MTTASE_N"/>
    <property type="match status" value="1"/>
</dbReference>
<feature type="domain" description="MTTase N-terminal" evidence="1">
    <location>
        <begin position="4"/>
        <end position="50"/>
    </location>
</feature>
<dbReference type="Gene3D" id="3.40.50.12160">
    <property type="entry name" value="Methylthiotransferase, N-terminal domain"/>
    <property type="match status" value="1"/>
</dbReference>
<proteinExistence type="predicted"/>
<dbReference type="InterPro" id="IPR038135">
    <property type="entry name" value="Methylthiotransferase_N_sf"/>
</dbReference>
<dbReference type="GO" id="GO:0005829">
    <property type="term" value="C:cytosol"/>
    <property type="evidence" value="ECO:0007669"/>
    <property type="project" value="TreeGrafter"/>
</dbReference>
<reference evidence="2" key="1">
    <citation type="submission" date="2018-05" db="EMBL/GenBank/DDBJ databases">
        <authorList>
            <person name="Lanie J.A."/>
            <person name="Ng W.-L."/>
            <person name="Kazmierczak K.M."/>
            <person name="Andrzejewski T.M."/>
            <person name="Davidsen T.M."/>
            <person name="Wayne K.J."/>
            <person name="Tettelin H."/>
            <person name="Glass J.I."/>
            <person name="Rusch D."/>
            <person name="Podicherti R."/>
            <person name="Tsui H.-C.T."/>
            <person name="Winkler M.E."/>
        </authorList>
    </citation>
    <scope>NUCLEOTIDE SEQUENCE</scope>
</reference>
<dbReference type="EMBL" id="UINC01077891">
    <property type="protein sequence ID" value="SVC18445.1"/>
    <property type="molecule type" value="Genomic_DNA"/>
</dbReference>